<dbReference type="PANTHER" id="PTHR10574">
    <property type="entry name" value="NETRIN/LAMININ-RELATED"/>
    <property type="match status" value="1"/>
</dbReference>
<feature type="domain" description="Laminin N-terminal" evidence="3">
    <location>
        <begin position="9"/>
        <end position="235"/>
    </location>
</feature>
<dbReference type="Pfam" id="PF00055">
    <property type="entry name" value="Laminin_N"/>
    <property type="match status" value="1"/>
</dbReference>
<sequence>VCMAQQECVSGACYPPLGDLLKGRETVIRASSTCGLTGIEVFCTPLGQWKMKCCPCDSRTAAGRNTHTIHNVLSKAGPERWWQSKKDVSPVTIELDLKQLFHIDNLLLYFKGPRPDALVIERTSDWGRTWAPVLYMATECESSFPHILTMSADLDTPHCYTLPPNINNPYQDQRVYFHPMLQYSNIAVPNEQKIERLSGYTGLRVNLTQFGAVPYTPGRHPSRFYALKEIKLIGSCFCHGHADQCLPDPTSKHLLNTEVYSACDCQHNTVGVNCERCADLYNDLPWKPAERDNTHTCKRNTHT</sequence>
<evidence type="ECO:0000256" key="2">
    <source>
        <dbReference type="ARBA" id="ARBA00023292"/>
    </source>
</evidence>
<organism evidence="4 5">
    <name type="scientific">Silurus asotus</name>
    <name type="common">Amur catfish</name>
    <name type="synonym">Parasilurus asotus</name>
    <dbReference type="NCBI Taxonomy" id="30991"/>
    <lineage>
        <taxon>Eukaryota</taxon>
        <taxon>Metazoa</taxon>
        <taxon>Chordata</taxon>
        <taxon>Craniata</taxon>
        <taxon>Vertebrata</taxon>
        <taxon>Euteleostomi</taxon>
        <taxon>Actinopterygii</taxon>
        <taxon>Neopterygii</taxon>
        <taxon>Teleostei</taxon>
        <taxon>Ostariophysi</taxon>
        <taxon>Siluriformes</taxon>
        <taxon>Siluridae</taxon>
        <taxon>Silurus</taxon>
    </lineage>
</organism>
<dbReference type="GO" id="GO:0034446">
    <property type="term" value="P:substrate adhesion-dependent cell spreading"/>
    <property type="evidence" value="ECO:0007669"/>
    <property type="project" value="TreeGrafter"/>
</dbReference>
<gene>
    <name evidence="4" type="ORF">C0J50_11111</name>
</gene>
<accession>A0AAD5ADR1</accession>
<dbReference type="PANTHER" id="PTHR10574:SF268">
    <property type="entry name" value="LAMININ SUBUNIT BETA-3"/>
    <property type="match status" value="1"/>
</dbReference>
<dbReference type="InterPro" id="IPR008211">
    <property type="entry name" value="Laminin_N"/>
</dbReference>
<dbReference type="GO" id="GO:0016477">
    <property type="term" value="P:cell migration"/>
    <property type="evidence" value="ECO:0007669"/>
    <property type="project" value="TreeGrafter"/>
</dbReference>
<dbReference type="SMART" id="SM00180">
    <property type="entry name" value="EGF_Lam"/>
    <property type="match status" value="1"/>
</dbReference>
<dbReference type="GO" id="GO:0009888">
    <property type="term" value="P:tissue development"/>
    <property type="evidence" value="ECO:0007669"/>
    <property type="project" value="TreeGrafter"/>
</dbReference>
<comment type="caution">
    <text evidence="4">The sequence shown here is derived from an EMBL/GenBank/DDBJ whole genome shotgun (WGS) entry which is preliminary data.</text>
</comment>
<reference evidence="4" key="1">
    <citation type="submission" date="2018-07" db="EMBL/GenBank/DDBJ databases">
        <title>Comparative genomics of catfishes provides insights into carnivory and benthic adaptation.</title>
        <authorList>
            <person name="Zhang Y."/>
            <person name="Wang D."/>
            <person name="Peng Z."/>
            <person name="Zheng S."/>
            <person name="Shao F."/>
            <person name="Tao W."/>
        </authorList>
    </citation>
    <scope>NUCLEOTIDE SEQUENCE</scope>
    <source>
        <strain evidence="4">Chongqing</strain>
    </source>
</reference>
<evidence type="ECO:0000259" key="3">
    <source>
        <dbReference type="PROSITE" id="PS51117"/>
    </source>
</evidence>
<dbReference type="InterPro" id="IPR002049">
    <property type="entry name" value="LE_dom"/>
</dbReference>
<dbReference type="SUPFAM" id="SSF57196">
    <property type="entry name" value="EGF/Laminin"/>
    <property type="match status" value="1"/>
</dbReference>
<dbReference type="CDD" id="cd00055">
    <property type="entry name" value="EGF_Lam"/>
    <property type="match status" value="1"/>
</dbReference>
<keyword evidence="1" id="KW-1015">Disulfide bond</keyword>
<dbReference type="PROSITE" id="PS51117">
    <property type="entry name" value="LAMININ_NTER"/>
    <property type="match status" value="1"/>
</dbReference>
<keyword evidence="5" id="KW-1185">Reference proteome</keyword>
<dbReference type="Proteomes" id="UP001205998">
    <property type="component" value="Unassembled WGS sequence"/>
</dbReference>
<dbReference type="FunFam" id="2.60.120.260:FF:000073">
    <property type="entry name" value="Laminin subunit beta 3"/>
    <property type="match status" value="1"/>
</dbReference>
<proteinExistence type="predicted"/>
<dbReference type="Pfam" id="PF00053">
    <property type="entry name" value="EGF_laminin"/>
    <property type="match status" value="1"/>
</dbReference>
<dbReference type="InterPro" id="IPR050440">
    <property type="entry name" value="Laminin/Netrin_ECM"/>
</dbReference>
<dbReference type="GO" id="GO:0070831">
    <property type="term" value="P:basement membrane assembly"/>
    <property type="evidence" value="ECO:0007669"/>
    <property type="project" value="TreeGrafter"/>
</dbReference>
<name>A0AAD5ADR1_SILAS</name>
<dbReference type="GO" id="GO:0009887">
    <property type="term" value="P:animal organ morphogenesis"/>
    <property type="evidence" value="ECO:0007669"/>
    <property type="project" value="TreeGrafter"/>
</dbReference>
<feature type="non-terminal residue" evidence="4">
    <location>
        <position position="303"/>
    </location>
</feature>
<evidence type="ECO:0000256" key="1">
    <source>
        <dbReference type="ARBA" id="ARBA00023157"/>
    </source>
</evidence>
<keyword evidence="2" id="KW-0424">Laminin EGF-like domain</keyword>
<dbReference type="AlphaFoldDB" id="A0AAD5ADR1"/>
<dbReference type="GO" id="GO:0007411">
    <property type="term" value="P:axon guidance"/>
    <property type="evidence" value="ECO:0007669"/>
    <property type="project" value="TreeGrafter"/>
</dbReference>
<dbReference type="EMBL" id="MU557791">
    <property type="protein sequence ID" value="KAI5614753.1"/>
    <property type="molecule type" value="Genomic_DNA"/>
</dbReference>
<dbReference type="SMART" id="SM00136">
    <property type="entry name" value="LamNT"/>
    <property type="match status" value="1"/>
</dbReference>
<dbReference type="Gene3D" id="2.170.300.10">
    <property type="entry name" value="Tie2 ligand-binding domain superfamily"/>
    <property type="match status" value="1"/>
</dbReference>
<evidence type="ECO:0000313" key="5">
    <source>
        <dbReference type="Proteomes" id="UP001205998"/>
    </source>
</evidence>
<dbReference type="GO" id="GO:0043256">
    <property type="term" value="C:laminin complex"/>
    <property type="evidence" value="ECO:0007669"/>
    <property type="project" value="TreeGrafter"/>
</dbReference>
<dbReference type="Gene3D" id="2.60.120.260">
    <property type="entry name" value="Galactose-binding domain-like"/>
    <property type="match status" value="1"/>
</dbReference>
<evidence type="ECO:0000313" key="4">
    <source>
        <dbReference type="EMBL" id="KAI5614753.1"/>
    </source>
</evidence>
<protein>
    <submittedName>
        <fullName evidence="4">Laminin subunit beta-3-like</fullName>
    </submittedName>
</protein>